<comment type="caution">
    <text evidence="1">The sequence shown here is derived from an EMBL/GenBank/DDBJ whole genome shotgun (WGS) entry which is preliminary data.</text>
</comment>
<evidence type="ECO:0000313" key="2">
    <source>
        <dbReference type="Proteomes" id="UP000324222"/>
    </source>
</evidence>
<accession>A0A5B7I328</accession>
<name>A0A5B7I328_PORTR</name>
<protein>
    <submittedName>
        <fullName evidence="1">Uncharacterized protein</fullName>
    </submittedName>
</protein>
<proteinExistence type="predicted"/>
<organism evidence="1 2">
    <name type="scientific">Portunus trituberculatus</name>
    <name type="common">Swimming crab</name>
    <name type="synonym">Neptunus trituberculatus</name>
    <dbReference type="NCBI Taxonomy" id="210409"/>
    <lineage>
        <taxon>Eukaryota</taxon>
        <taxon>Metazoa</taxon>
        <taxon>Ecdysozoa</taxon>
        <taxon>Arthropoda</taxon>
        <taxon>Crustacea</taxon>
        <taxon>Multicrustacea</taxon>
        <taxon>Malacostraca</taxon>
        <taxon>Eumalacostraca</taxon>
        <taxon>Eucarida</taxon>
        <taxon>Decapoda</taxon>
        <taxon>Pleocyemata</taxon>
        <taxon>Brachyura</taxon>
        <taxon>Eubrachyura</taxon>
        <taxon>Portunoidea</taxon>
        <taxon>Portunidae</taxon>
        <taxon>Portuninae</taxon>
        <taxon>Portunus</taxon>
    </lineage>
</organism>
<dbReference type="Proteomes" id="UP000324222">
    <property type="component" value="Unassembled WGS sequence"/>
</dbReference>
<dbReference type="AlphaFoldDB" id="A0A5B7I328"/>
<gene>
    <name evidence="1" type="ORF">E2C01_071076</name>
</gene>
<dbReference type="EMBL" id="VSRR010043885">
    <property type="protein sequence ID" value="MPC76653.1"/>
    <property type="molecule type" value="Genomic_DNA"/>
</dbReference>
<reference evidence="1 2" key="1">
    <citation type="submission" date="2019-05" db="EMBL/GenBank/DDBJ databases">
        <title>Another draft genome of Portunus trituberculatus and its Hox gene families provides insights of decapod evolution.</title>
        <authorList>
            <person name="Jeong J.-H."/>
            <person name="Song I."/>
            <person name="Kim S."/>
            <person name="Choi T."/>
            <person name="Kim D."/>
            <person name="Ryu S."/>
            <person name="Kim W."/>
        </authorList>
    </citation>
    <scope>NUCLEOTIDE SEQUENCE [LARGE SCALE GENOMIC DNA]</scope>
    <source>
        <tissue evidence="1">Muscle</tissue>
    </source>
</reference>
<evidence type="ECO:0000313" key="1">
    <source>
        <dbReference type="EMBL" id="MPC76653.1"/>
    </source>
</evidence>
<keyword evidence="2" id="KW-1185">Reference proteome</keyword>
<sequence length="160" mass="18416">MCQVKFSGDILRFFYLPPLIRPLHPTPPPPSQPPDLYLPSNRPHFYHIVATFHVRHHRRSLCEIPLLSPPRPHLVTSTHTCIPKLILFTSSHSPRLQSTRGSLRLIISLFSSLQLTHCILISIHSPLNFIINLFYSHQLAHRIHNPPSLHYTSRSSTRPP</sequence>